<keyword evidence="1" id="KW-0560">Oxidoreductase</keyword>
<feature type="domain" description="Flavin reductase like" evidence="2">
    <location>
        <begin position="25"/>
        <end position="175"/>
    </location>
</feature>
<dbReference type="EMBL" id="CP014691">
    <property type="protein sequence ID" value="AQS87673.1"/>
    <property type="molecule type" value="Genomic_DNA"/>
</dbReference>
<dbReference type="KEGG" id="nch:A0U93_06720"/>
<evidence type="ECO:0000259" key="2">
    <source>
        <dbReference type="SMART" id="SM00903"/>
    </source>
</evidence>
<accession>A0A1U9KPI4</accession>
<dbReference type="GO" id="GO:0042602">
    <property type="term" value="F:riboflavin reductase (NADPH) activity"/>
    <property type="evidence" value="ECO:0007669"/>
    <property type="project" value="TreeGrafter"/>
</dbReference>
<dbReference type="GO" id="GO:0006208">
    <property type="term" value="P:pyrimidine nucleobase catabolic process"/>
    <property type="evidence" value="ECO:0007669"/>
    <property type="project" value="TreeGrafter"/>
</dbReference>
<evidence type="ECO:0000256" key="1">
    <source>
        <dbReference type="ARBA" id="ARBA00023002"/>
    </source>
</evidence>
<keyword evidence="4" id="KW-1185">Reference proteome</keyword>
<gene>
    <name evidence="3" type="ORF">A0U93_06720</name>
</gene>
<reference evidence="3 4" key="1">
    <citation type="submission" date="2016-03" db="EMBL/GenBank/DDBJ databases">
        <title>Acetic acid bacteria sequencing.</title>
        <authorList>
            <person name="Brandt J."/>
            <person name="Jakob F."/>
            <person name="Vogel R.F."/>
        </authorList>
    </citation>
    <scope>NUCLEOTIDE SEQUENCE [LARGE SCALE GENOMIC DNA]</scope>
    <source>
        <strain evidence="3 4">NBRC 101099</strain>
    </source>
</reference>
<dbReference type="SMART" id="SM00903">
    <property type="entry name" value="Flavin_Reduct"/>
    <property type="match status" value="1"/>
</dbReference>
<name>A0A1U9KPI4_9PROT</name>
<dbReference type="PANTHER" id="PTHR30466">
    <property type="entry name" value="FLAVIN REDUCTASE"/>
    <property type="match status" value="1"/>
</dbReference>
<proteinExistence type="predicted"/>
<dbReference type="GO" id="GO:0010181">
    <property type="term" value="F:FMN binding"/>
    <property type="evidence" value="ECO:0007669"/>
    <property type="project" value="InterPro"/>
</dbReference>
<dbReference type="Gene3D" id="2.30.110.10">
    <property type="entry name" value="Electron Transport, Fmn-binding Protein, Chain A"/>
    <property type="match status" value="1"/>
</dbReference>
<dbReference type="InterPro" id="IPR012349">
    <property type="entry name" value="Split_barrel_FMN-bd"/>
</dbReference>
<dbReference type="AlphaFoldDB" id="A0A1U9KPI4"/>
<dbReference type="OrthoDB" id="9789254at2"/>
<dbReference type="InterPro" id="IPR050268">
    <property type="entry name" value="NADH-dep_flavin_reductase"/>
</dbReference>
<evidence type="ECO:0000313" key="4">
    <source>
        <dbReference type="Proteomes" id="UP000188604"/>
    </source>
</evidence>
<sequence>MTKDPMTPNSSNPAPATKAAFRDAMSLLGAPVVVVTTDGPAGRHGLTVSAICSVSDTPPTVLVCLNRTNRSHEAFLANRTIGISILAAHHDDIASAFAGGTPGTDRFDHGVWRPAPHGAPLLEGALIGLDCTLDVIQSSGSHDVLFCRVENIFQHPDRTESRASGPLHALAWFARRFHMLPLAHPASKTDTK</sequence>
<organism evidence="3 4">
    <name type="scientific">Neoasaia chiangmaiensis</name>
    <dbReference type="NCBI Taxonomy" id="320497"/>
    <lineage>
        <taxon>Bacteria</taxon>
        <taxon>Pseudomonadati</taxon>
        <taxon>Pseudomonadota</taxon>
        <taxon>Alphaproteobacteria</taxon>
        <taxon>Acetobacterales</taxon>
        <taxon>Acetobacteraceae</taxon>
        <taxon>Neoasaia</taxon>
    </lineage>
</organism>
<protein>
    <recommendedName>
        <fullName evidence="2">Flavin reductase like domain-containing protein</fullName>
    </recommendedName>
</protein>
<evidence type="ECO:0000313" key="3">
    <source>
        <dbReference type="EMBL" id="AQS87673.1"/>
    </source>
</evidence>
<dbReference type="PANTHER" id="PTHR30466:SF1">
    <property type="entry name" value="FMN REDUCTASE (NADH) RUTF"/>
    <property type="match status" value="1"/>
</dbReference>
<dbReference type="STRING" id="320497.A0U93_06720"/>
<dbReference type="InterPro" id="IPR002563">
    <property type="entry name" value="Flavin_Rdtase-like_dom"/>
</dbReference>
<dbReference type="SUPFAM" id="SSF50475">
    <property type="entry name" value="FMN-binding split barrel"/>
    <property type="match status" value="1"/>
</dbReference>
<dbReference type="Proteomes" id="UP000188604">
    <property type="component" value="Chromosome"/>
</dbReference>
<dbReference type="Pfam" id="PF01613">
    <property type="entry name" value="Flavin_Reduct"/>
    <property type="match status" value="1"/>
</dbReference>